<keyword evidence="1" id="KW-1133">Transmembrane helix</keyword>
<sequence length="68" mass="7715">MPRSWLEISNILIFCGRSTVFTIFVTVHGLQTERARFPRRLWCGAGLVWSDPVVPTVGRALRGDDLGW</sequence>
<feature type="transmembrane region" description="Helical" evidence="1">
    <location>
        <begin position="6"/>
        <end position="30"/>
    </location>
</feature>
<name>A0A2M4DJY8_ANODA</name>
<reference evidence="2" key="1">
    <citation type="submission" date="2018-01" db="EMBL/GenBank/DDBJ databases">
        <title>An insight into the sialome of Amazonian anophelines.</title>
        <authorList>
            <person name="Ribeiro J.M."/>
            <person name="Scarpassa V."/>
            <person name="Calvo E."/>
        </authorList>
    </citation>
    <scope>NUCLEOTIDE SEQUENCE</scope>
</reference>
<dbReference type="AlphaFoldDB" id="A0A2M4DJY8"/>
<keyword evidence="1" id="KW-0812">Transmembrane</keyword>
<organism evidence="2">
    <name type="scientific">Anopheles darlingi</name>
    <name type="common">Mosquito</name>
    <dbReference type="NCBI Taxonomy" id="43151"/>
    <lineage>
        <taxon>Eukaryota</taxon>
        <taxon>Metazoa</taxon>
        <taxon>Ecdysozoa</taxon>
        <taxon>Arthropoda</taxon>
        <taxon>Hexapoda</taxon>
        <taxon>Insecta</taxon>
        <taxon>Pterygota</taxon>
        <taxon>Neoptera</taxon>
        <taxon>Endopterygota</taxon>
        <taxon>Diptera</taxon>
        <taxon>Nematocera</taxon>
        <taxon>Culicoidea</taxon>
        <taxon>Culicidae</taxon>
        <taxon>Anophelinae</taxon>
        <taxon>Anopheles</taxon>
    </lineage>
</organism>
<evidence type="ECO:0000313" key="2">
    <source>
        <dbReference type="EMBL" id="MBW77852.1"/>
    </source>
</evidence>
<keyword evidence="1" id="KW-0472">Membrane</keyword>
<accession>A0A2M4DJY8</accession>
<evidence type="ECO:0000256" key="1">
    <source>
        <dbReference type="SAM" id="Phobius"/>
    </source>
</evidence>
<proteinExistence type="predicted"/>
<dbReference type="EMBL" id="GGFL01013674">
    <property type="protein sequence ID" value="MBW77852.1"/>
    <property type="molecule type" value="Transcribed_RNA"/>
</dbReference>
<protein>
    <submittedName>
        <fullName evidence="2">Putative secreted protein</fullName>
    </submittedName>
</protein>